<gene>
    <name evidence="2" type="ORF">C2845_PM13G13590</name>
</gene>
<dbReference type="STRING" id="4540.A0A3L6RKR8"/>
<organism evidence="2 3">
    <name type="scientific">Panicum miliaceum</name>
    <name type="common">Proso millet</name>
    <name type="synonym">Broomcorn millet</name>
    <dbReference type="NCBI Taxonomy" id="4540"/>
    <lineage>
        <taxon>Eukaryota</taxon>
        <taxon>Viridiplantae</taxon>
        <taxon>Streptophyta</taxon>
        <taxon>Embryophyta</taxon>
        <taxon>Tracheophyta</taxon>
        <taxon>Spermatophyta</taxon>
        <taxon>Magnoliopsida</taxon>
        <taxon>Liliopsida</taxon>
        <taxon>Poales</taxon>
        <taxon>Poaceae</taxon>
        <taxon>PACMAD clade</taxon>
        <taxon>Panicoideae</taxon>
        <taxon>Panicodae</taxon>
        <taxon>Paniceae</taxon>
        <taxon>Panicinae</taxon>
        <taxon>Panicum</taxon>
        <taxon>Panicum sect. Panicum</taxon>
    </lineage>
</organism>
<dbReference type="Gene3D" id="3.10.20.90">
    <property type="entry name" value="Phosphatidylinositol 3-kinase Catalytic Subunit, Chain A, domain 1"/>
    <property type="match status" value="1"/>
</dbReference>
<comment type="caution">
    <text evidence="2">The sequence shown here is derived from an EMBL/GenBank/DDBJ whole genome shotgun (WGS) entry which is preliminary data.</text>
</comment>
<evidence type="ECO:0000259" key="1">
    <source>
        <dbReference type="PROSITE" id="PS50053"/>
    </source>
</evidence>
<feature type="domain" description="Ubiquitin-like" evidence="1">
    <location>
        <begin position="34"/>
        <end position="110"/>
    </location>
</feature>
<dbReference type="Pfam" id="PF11976">
    <property type="entry name" value="Rad60-SLD"/>
    <property type="match status" value="1"/>
</dbReference>
<evidence type="ECO:0000313" key="2">
    <source>
        <dbReference type="EMBL" id="RLN04551.1"/>
    </source>
</evidence>
<evidence type="ECO:0000313" key="3">
    <source>
        <dbReference type="Proteomes" id="UP000275267"/>
    </source>
</evidence>
<dbReference type="EMBL" id="PQIB02000008">
    <property type="protein sequence ID" value="RLN04551.1"/>
    <property type="molecule type" value="Genomic_DNA"/>
</dbReference>
<sequence length="122" mass="13467">MSSCMKLSTIVVERMDVTIRRWLHAEAGGDVSLINITVHNQTAADAFFRVRRDVKLERMINMYCGKHSLNPKAVVFMDPYGRYIQADQTPAEAGLEDGDTIDIHLHQLGGTGAPLHASQSSA</sequence>
<dbReference type="OrthoDB" id="442921at2759"/>
<dbReference type="InterPro" id="IPR029071">
    <property type="entry name" value="Ubiquitin-like_domsf"/>
</dbReference>
<dbReference type="Proteomes" id="UP000275267">
    <property type="component" value="Unassembled WGS sequence"/>
</dbReference>
<dbReference type="InterPro" id="IPR000626">
    <property type="entry name" value="Ubiquitin-like_dom"/>
</dbReference>
<name>A0A3L6RKR8_PANMI</name>
<reference evidence="3" key="1">
    <citation type="journal article" date="2019" name="Nat. Commun.">
        <title>The genome of broomcorn millet.</title>
        <authorList>
            <person name="Zou C."/>
            <person name="Miki D."/>
            <person name="Li D."/>
            <person name="Tang Q."/>
            <person name="Xiao L."/>
            <person name="Rajput S."/>
            <person name="Deng P."/>
            <person name="Jia W."/>
            <person name="Huang R."/>
            <person name="Zhang M."/>
            <person name="Sun Y."/>
            <person name="Hu J."/>
            <person name="Fu X."/>
            <person name="Schnable P.S."/>
            <person name="Li F."/>
            <person name="Zhang H."/>
            <person name="Feng B."/>
            <person name="Zhu X."/>
            <person name="Liu R."/>
            <person name="Schnable J.C."/>
            <person name="Zhu J.-K."/>
            <person name="Zhang H."/>
        </authorList>
    </citation>
    <scope>NUCLEOTIDE SEQUENCE [LARGE SCALE GENOMIC DNA]</scope>
</reference>
<dbReference type="PROSITE" id="PS50053">
    <property type="entry name" value="UBIQUITIN_2"/>
    <property type="match status" value="1"/>
</dbReference>
<dbReference type="InterPro" id="IPR022617">
    <property type="entry name" value="Rad60/SUMO-like_dom"/>
</dbReference>
<dbReference type="SUPFAM" id="SSF54236">
    <property type="entry name" value="Ubiquitin-like"/>
    <property type="match status" value="1"/>
</dbReference>
<keyword evidence="3" id="KW-1185">Reference proteome</keyword>
<dbReference type="AlphaFoldDB" id="A0A3L6RKR8"/>
<dbReference type="PANTHER" id="PTHR10562">
    <property type="entry name" value="SMALL UBIQUITIN-RELATED MODIFIER"/>
    <property type="match status" value="1"/>
</dbReference>
<proteinExistence type="predicted"/>
<protein>
    <recommendedName>
        <fullName evidence="1">Ubiquitin-like domain-containing protein</fullName>
    </recommendedName>
</protein>
<accession>A0A3L6RKR8</accession>